<evidence type="ECO:0000313" key="1">
    <source>
        <dbReference type="EMBL" id="EDL99028.1"/>
    </source>
</evidence>
<gene>
    <name evidence="1" type="ORF">rCG_22463</name>
</gene>
<accession>A6IP32</accession>
<dbReference type="EMBL" id="CH473965">
    <property type="protein sequence ID" value="EDL99028.1"/>
    <property type="molecule type" value="Genomic_DNA"/>
</dbReference>
<evidence type="ECO:0000313" key="2">
    <source>
        <dbReference type="Proteomes" id="UP000234681"/>
    </source>
</evidence>
<proteinExistence type="predicted"/>
<name>A6IP32_RAT</name>
<reference evidence="1 2" key="1">
    <citation type="submission" date="2005-09" db="EMBL/GenBank/DDBJ databases">
        <authorList>
            <person name="Mural R.J."/>
            <person name="Li P.W."/>
            <person name="Adams M.D."/>
            <person name="Amanatides P.G."/>
            <person name="Baden-Tillson H."/>
            <person name="Barnstead M."/>
            <person name="Chin S.H."/>
            <person name="Dew I."/>
            <person name="Evans C.A."/>
            <person name="Ferriera S."/>
            <person name="Flanigan M."/>
            <person name="Fosler C."/>
            <person name="Glodek A."/>
            <person name="Gu Z."/>
            <person name="Holt R.A."/>
            <person name="Jennings D."/>
            <person name="Kraft C.L."/>
            <person name="Lu F."/>
            <person name="Nguyen T."/>
            <person name="Nusskern D.R."/>
            <person name="Pfannkoch C.M."/>
            <person name="Sitter C."/>
            <person name="Sutton G.G."/>
            <person name="Venter J.C."/>
            <person name="Wang Z."/>
            <person name="Woodage T."/>
            <person name="Zheng X.H."/>
            <person name="Zhong F."/>
        </authorList>
    </citation>
    <scope>NUCLEOTIDE SEQUENCE [LARGE SCALE GENOMIC DNA]</scope>
    <source>
        <strain>BN</strain>
        <strain evidence="2">Sprague-Dawley</strain>
    </source>
</reference>
<dbReference type="AlphaFoldDB" id="A6IP32"/>
<organism evidence="1 2">
    <name type="scientific">Rattus norvegicus</name>
    <name type="common">Rat</name>
    <dbReference type="NCBI Taxonomy" id="10116"/>
    <lineage>
        <taxon>Eukaryota</taxon>
        <taxon>Metazoa</taxon>
        <taxon>Chordata</taxon>
        <taxon>Craniata</taxon>
        <taxon>Vertebrata</taxon>
        <taxon>Euteleostomi</taxon>
        <taxon>Mammalia</taxon>
        <taxon>Eutheria</taxon>
        <taxon>Euarchontoglires</taxon>
        <taxon>Glires</taxon>
        <taxon>Rodentia</taxon>
        <taxon>Myomorpha</taxon>
        <taxon>Muroidea</taxon>
        <taxon>Muridae</taxon>
        <taxon>Murinae</taxon>
        <taxon>Rattus</taxon>
    </lineage>
</organism>
<sequence length="79" mass="9043">MKQKLPTTTTDLISAYATVNFQARSGCFEDAHSSCPVCWQMVLPQPDSNRTMSVRPFLSEIYQEKQTPWAHLPKLEIRS</sequence>
<dbReference type="Proteomes" id="UP000234681">
    <property type="component" value="Chromosome 9"/>
</dbReference>
<protein>
    <submittedName>
        <fullName evidence="1">RCG22463</fullName>
    </submittedName>
</protein>